<sequence length="224" mass="25098">MVDNQCFDFSVLLPAIISRISNKKVDLIFCKDKKETLCAANNNQIWSFVGALSFSFIALTGLVYFLMCMSANYTRNSRMALTATGFRIRSERRARKGEHYAMNQGTVDSNSFILTNMGNIGLGLREKKTPVRLSNDPSDAGRCPCQIPTFVDDTLYSILPDSSPLQIPTYQLGFTGKMINVNLVETVKGRRKLSPKISSQKPTRTENSQESHKNNCKHNTKGRN</sequence>
<evidence type="ECO:0000256" key="2">
    <source>
        <dbReference type="SAM" id="Phobius"/>
    </source>
</evidence>
<keyword evidence="2" id="KW-0472">Membrane</keyword>
<keyword evidence="3" id="KW-1185">Reference proteome</keyword>
<evidence type="ECO:0000313" key="3">
    <source>
        <dbReference type="Proteomes" id="UP000887581"/>
    </source>
</evidence>
<feature type="compositionally biased region" description="Basic residues" evidence="1">
    <location>
        <begin position="214"/>
        <end position="224"/>
    </location>
</feature>
<accession>A0A915Q081</accession>
<protein>
    <submittedName>
        <fullName evidence="4">Uncharacterized protein</fullName>
    </submittedName>
</protein>
<dbReference type="AlphaFoldDB" id="A0A915Q081"/>
<keyword evidence="2" id="KW-0812">Transmembrane</keyword>
<dbReference type="WBParaSite" id="sdigi.contig41.g2665.t1">
    <property type="protein sequence ID" value="sdigi.contig41.g2665.t1"/>
    <property type="gene ID" value="sdigi.contig41.g2665"/>
</dbReference>
<evidence type="ECO:0000313" key="4">
    <source>
        <dbReference type="WBParaSite" id="sdigi.contig41.g2665.t1"/>
    </source>
</evidence>
<organism evidence="3 4">
    <name type="scientific">Setaria digitata</name>
    <dbReference type="NCBI Taxonomy" id="48799"/>
    <lineage>
        <taxon>Eukaryota</taxon>
        <taxon>Metazoa</taxon>
        <taxon>Ecdysozoa</taxon>
        <taxon>Nematoda</taxon>
        <taxon>Chromadorea</taxon>
        <taxon>Rhabditida</taxon>
        <taxon>Spirurina</taxon>
        <taxon>Spiruromorpha</taxon>
        <taxon>Filarioidea</taxon>
        <taxon>Setariidae</taxon>
        <taxon>Setaria</taxon>
    </lineage>
</organism>
<evidence type="ECO:0000256" key="1">
    <source>
        <dbReference type="SAM" id="MobiDB-lite"/>
    </source>
</evidence>
<feature type="region of interest" description="Disordered" evidence="1">
    <location>
        <begin position="190"/>
        <end position="224"/>
    </location>
</feature>
<name>A0A915Q081_9BILA</name>
<feature type="transmembrane region" description="Helical" evidence="2">
    <location>
        <begin position="45"/>
        <end position="69"/>
    </location>
</feature>
<feature type="compositionally biased region" description="Basic and acidic residues" evidence="1">
    <location>
        <begin position="203"/>
        <end position="213"/>
    </location>
</feature>
<dbReference type="Proteomes" id="UP000887581">
    <property type="component" value="Unplaced"/>
</dbReference>
<proteinExistence type="predicted"/>
<keyword evidence="2" id="KW-1133">Transmembrane helix</keyword>
<reference evidence="4" key="1">
    <citation type="submission" date="2022-11" db="UniProtKB">
        <authorList>
            <consortium name="WormBaseParasite"/>
        </authorList>
    </citation>
    <scope>IDENTIFICATION</scope>
</reference>